<feature type="domain" description="WxL Interacting Protein host binding" evidence="4">
    <location>
        <begin position="161"/>
        <end position="294"/>
    </location>
</feature>
<sequence>MNKRKWVLFVTLLLGMTAVFASRPVQAKTSNSYTMTAQLPTTQTNQQVTYFDLTAAENSVQPLTVTVNNTSQQKLTIKVAANDAYTANNGLIAYDRADVKSLSAPQALRFSQLVQGKRTQSVTLAAGETKQVTFNVKMPDAPFSGMILGGIRSTAMLGDDGNNVQSQVAYNLSVVLRHDATPVMPHLKIARVLPGSRLSKSGLLVRLRNSKPNIVSQMTFAGTVTRPGKTKVLATYKQKELQMAPYSELNYFMPTKLLQPGNYMLHLRLTGRDGYAQTLTKRFHVDQGQQISMNEQKLPVTKTNWWLYIGSGAVIILAAAGAVYWAYRKGRIGGPRHRK</sequence>
<dbReference type="EMBL" id="JBGQPK010000081">
    <property type="protein sequence ID" value="MFL2030314.1"/>
    <property type="molecule type" value="Genomic_DNA"/>
</dbReference>
<dbReference type="InterPro" id="IPR010317">
    <property type="entry name" value="WxLIP_PGBD"/>
</dbReference>
<feature type="signal peptide" evidence="2">
    <location>
        <begin position="1"/>
        <end position="21"/>
    </location>
</feature>
<feature type="chain" id="PRO_5045184472" evidence="2">
    <location>
        <begin position="22"/>
        <end position="339"/>
    </location>
</feature>
<evidence type="ECO:0000313" key="6">
    <source>
        <dbReference type="Proteomes" id="UP001625389"/>
    </source>
</evidence>
<protein>
    <submittedName>
        <fullName evidence="5">WxL protein peptidoglycan domain-containing protein</fullName>
    </submittedName>
</protein>
<evidence type="ECO:0000259" key="3">
    <source>
        <dbReference type="Pfam" id="PF06030"/>
    </source>
</evidence>
<keyword evidence="6" id="KW-1185">Reference proteome</keyword>
<evidence type="ECO:0000256" key="1">
    <source>
        <dbReference type="SAM" id="Phobius"/>
    </source>
</evidence>
<name>A0ABW8UEP4_9LACO</name>
<feature type="transmembrane region" description="Helical" evidence="1">
    <location>
        <begin position="305"/>
        <end position="327"/>
    </location>
</feature>
<dbReference type="Proteomes" id="UP001625389">
    <property type="component" value="Unassembled WGS sequence"/>
</dbReference>
<proteinExistence type="predicted"/>
<reference evidence="5 6" key="1">
    <citation type="submission" date="2024-08" db="EMBL/GenBank/DDBJ databases">
        <authorList>
            <person name="Arias E."/>
        </authorList>
    </citation>
    <scope>NUCLEOTIDE SEQUENCE [LARGE SCALE GENOMIC DNA]</scope>
    <source>
        <strain evidence="5 6">FAM 25317</strain>
    </source>
</reference>
<dbReference type="Pfam" id="PF06030">
    <property type="entry name" value="WxLIP_PGBD"/>
    <property type="match status" value="1"/>
</dbReference>
<dbReference type="Pfam" id="PF11797">
    <property type="entry name" value="WxLIP_HBD"/>
    <property type="match status" value="1"/>
</dbReference>
<accession>A0ABW8UEP4</accession>
<evidence type="ECO:0000259" key="4">
    <source>
        <dbReference type="Pfam" id="PF11797"/>
    </source>
</evidence>
<comment type="caution">
    <text evidence="5">The sequence shown here is derived from an EMBL/GenBank/DDBJ whole genome shotgun (WGS) entry which is preliminary data.</text>
</comment>
<keyword evidence="1" id="KW-1133">Transmembrane helix</keyword>
<gene>
    <name evidence="5" type="ORF">ACEN34_11925</name>
</gene>
<feature type="domain" description="WxL Interacting Protein peptidoglycan binding" evidence="3">
    <location>
        <begin position="33"/>
        <end position="152"/>
    </location>
</feature>
<dbReference type="RefSeq" id="WP_407137753.1">
    <property type="nucleotide sequence ID" value="NZ_JBGQPK010000081.1"/>
</dbReference>
<organism evidence="5 6">
    <name type="scientific">Loigolactobacillus zhaoyuanensis</name>
    <dbReference type="NCBI Taxonomy" id="2486017"/>
    <lineage>
        <taxon>Bacteria</taxon>
        <taxon>Bacillati</taxon>
        <taxon>Bacillota</taxon>
        <taxon>Bacilli</taxon>
        <taxon>Lactobacillales</taxon>
        <taxon>Lactobacillaceae</taxon>
        <taxon>Loigolactobacillus</taxon>
    </lineage>
</organism>
<keyword evidence="2" id="KW-0732">Signal</keyword>
<evidence type="ECO:0000313" key="5">
    <source>
        <dbReference type="EMBL" id="MFL2030314.1"/>
    </source>
</evidence>
<evidence type="ECO:0000256" key="2">
    <source>
        <dbReference type="SAM" id="SignalP"/>
    </source>
</evidence>
<keyword evidence="1" id="KW-0472">Membrane</keyword>
<dbReference type="InterPro" id="IPR021759">
    <property type="entry name" value="WxLIP_HBD"/>
</dbReference>
<keyword evidence="1" id="KW-0812">Transmembrane</keyword>